<dbReference type="HOGENOM" id="CLU_1427955_0_0_1"/>
<accession>W7HNP4</accession>
<evidence type="ECO:0000313" key="2">
    <source>
        <dbReference type="Proteomes" id="UP000024837"/>
    </source>
</evidence>
<organism evidence="1 2">
    <name type="scientific">Drechslerella stenobrocha 248</name>
    <dbReference type="NCBI Taxonomy" id="1043628"/>
    <lineage>
        <taxon>Eukaryota</taxon>
        <taxon>Fungi</taxon>
        <taxon>Dikarya</taxon>
        <taxon>Ascomycota</taxon>
        <taxon>Pezizomycotina</taxon>
        <taxon>Orbiliomycetes</taxon>
        <taxon>Orbiliales</taxon>
        <taxon>Orbiliaceae</taxon>
        <taxon>Drechslerella</taxon>
    </lineage>
</organism>
<evidence type="ECO:0000313" key="1">
    <source>
        <dbReference type="EMBL" id="EWC45686.1"/>
    </source>
</evidence>
<keyword evidence="2" id="KW-1185">Reference proteome</keyword>
<reference evidence="1 2" key="1">
    <citation type="submission" date="2013-05" db="EMBL/GenBank/DDBJ databases">
        <title>Drechslerella stenobrocha genome reveals carnivorous origination and mechanical trapping mechanism of predatory fungi.</title>
        <authorList>
            <person name="Liu X."/>
            <person name="Zhang W."/>
            <person name="Liu K."/>
        </authorList>
    </citation>
    <scope>NUCLEOTIDE SEQUENCE [LARGE SCALE GENOMIC DNA]</scope>
    <source>
        <strain evidence="1 2">248</strain>
    </source>
</reference>
<sequence length="190" mass="21515">MGRYLFGIQDERVDEITDDWITALTEMFQYVKEDLHEWIQDTINATPDSYQLRELGAAPETLKEFDGIRKEVGQTAFMFGRISLLADHARGNLTDFLNDLVNVYLPADLPTPDLSQDSEHAGEFMNGGIFDILEHQGIIPGDEDVPHTILGQQHNLEDVVQMELDEDVDGRVQMQLELSGEEQSGVSEEY</sequence>
<dbReference type="EMBL" id="KI966425">
    <property type="protein sequence ID" value="EWC45686.1"/>
    <property type="molecule type" value="Genomic_DNA"/>
</dbReference>
<dbReference type="Proteomes" id="UP000024837">
    <property type="component" value="Unassembled WGS sequence"/>
</dbReference>
<gene>
    <name evidence="1" type="ORF">DRE_05247</name>
</gene>
<proteinExistence type="predicted"/>
<protein>
    <submittedName>
        <fullName evidence="1">Uncharacterized protein</fullName>
    </submittedName>
</protein>
<dbReference type="AlphaFoldDB" id="W7HNP4"/>
<name>W7HNP4_9PEZI</name>